<protein>
    <submittedName>
        <fullName evidence="1">Sugar ABC transporter substrate-binding protein</fullName>
    </submittedName>
</protein>
<gene>
    <name evidence="1" type="ORF">ENG47_05115</name>
</gene>
<sequence length="425" mass="48463">MRKLWLIGLIGMMILIILSSCAKREPAVKKKEIVFTIWGSVAEANQMKGWLEKFEKKFPNIKVKLIHPGGSYNEKVLAMCAAGTPPDVMMVGTAGFGIIYALAEKGLLMPLDNYIDEEYRKGIFKEAWKGVTWKGHIYALPREANAEILFYNKDLFDKEGIPYPDESWTWETLIEVAKKITKEENGRIIQYGLYSLPWFITAFAYGCKFFDEEGKFVFKGKEDTGAKKALELYLKAYKEGATPFPLAEETSFGGFWTSILSGRIGMWITGPWGCQELIKRGVKFRWDMALIPKGDRRVSPMTFVGYAITKKAKNKDACLKLIKFLTSPEIMQDFAYTGRAFPASILAFQQSYLKHPGYNQVVHKEIPFESLKYGEEFFRTPYLLEIKQVVKDVSDSVILGKLTIEEGLEEMKDRVIEILQGRKGE</sequence>
<dbReference type="SUPFAM" id="SSF53850">
    <property type="entry name" value="Periplasmic binding protein-like II"/>
    <property type="match status" value="1"/>
</dbReference>
<dbReference type="AlphaFoldDB" id="A0A7V0N0J7"/>
<evidence type="ECO:0000313" key="1">
    <source>
        <dbReference type="EMBL" id="HDN85116.1"/>
    </source>
</evidence>
<organism evidence="1">
    <name type="scientific">Aerophobetes bacterium</name>
    <dbReference type="NCBI Taxonomy" id="2030807"/>
    <lineage>
        <taxon>Bacteria</taxon>
        <taxon>Candidatus Aerophobota</taxon>
    </lineage>
</organism>
<dbReference type="InterPro" id="IPR006059">
    <property type="entry name" value="SBP"/>
</dbReference>
<dbReference type="PANTHER" id="PTHR43649">
    <property type="entry name" value="ARABINOSE-BINDING PROTEIN-RELATED"/>
    <property type="match status" value="1"/>
</dbReference>
<dbReference type="Pfam" id="PF01547">
    <property type="entry name" value="SBP_bac_1"/>
    <property type="match status" value="1"/>
</dbReference>
<proteinExistence type="predicted"/>
<accession>A0A7V0N0J7</accession>
<dbReference type="EMBL" id="DRBC01000313">
    <property type="protein sequence ID" value="HDN85116.1"/>
    <property type="molecule type" value="Genomic_DNA"/>
</dbReference>
<comment type="caution">
    <text evidence="1">The sequence shown here is derived from an EMBL/GenBank/DDBJ whole genome shotgun (WGS) entry which is preliminary data.</text>
</comment>
<name>A0A7V0N0J7_UNCAE</name>
<dbReference type="Gene3D" id="3.40.190.10">
    <property type="entry name" value="Periplasmic binding protein-like II"/>
    <property type="match status" value="1"/>
</dbReference>
<dbReference type="InterPro" id="IPR050490">
    <property type="entry name" value="Bact_solute-bd_prot1"/>
</dbReference>
<dbReference type="Proteomes" id="UP000885660">
    <property type="component" value="Unassembled WGS sequence"/>
</dbReference>
<dbReference type="CDD" id="cd13585">
    <property type="entry name" value="PBP2_TMBP_like"/>
    <property type="match status" value="1"/>
</dbReference>
<reference evidence="1" key="1">
    <citation type="journal article" date="2020" name="mSystems">
        <title>Genome- and Community-Level Interaction Insights into Carbon Utilization and Element Cycling Functions of Hydrothermarchaeota in Hydrothermal Sediment.</title>
        <authorList>
            <person name="Zhou Z."/>
            <person name="Liu Y."/>
            <person name="Xu W."/>
            <person name="Pan J."/>
            <person name="Luo Z.H."/>
            <person name="Li M."/>
        </authorList>
    </citation>
    <scope>NUCLEOTIDE SEQUENCE [LARGE SCALE GENOMIC DNA]</scope>
    <source>
        <strain evidence="1">HyVt-219</strain>
    </source>
</reference>
<dbReference type="PROSITE" id="PS51257">
    <property type="entry name" value="PROKAR_LIPOPROTEIN"/>
    <property type="match status" value="1"/>
</dbReference>
<dbReference type="PANTHER" id="PTHR43649:SF12">
    <property type="entry name" value="DIACETYLCHITOBIOSE BINDING PROTEIN DASA"/>
    <property type="match status" value="1"/>
</dbReference>